<reference evidence="1" key="1">
    <citation type="submission" date="2021-05" db="EMBL/GenBank/DDBJ databases">
        <authorList>
            <person name="Alioto T."/>
            <person name="Alioto T."/>
            <person name="Gomez Garrido J."/>
        </authorList>
    </citation>
    <scope>NUCLEOTIDE SEQUENCE</scope>
</reference>
<proteinExistence type="predicted"/>
<name>A0A8D8DF53_CULPI</name>
<dbReference type="AlphaFoldDB" id="A0A8D8DF53"/>
<accession>A0A8D8DF53</accession>
<dbReference type="EMBL" id="HBUE01269239">
    <property type="protein sequence ID" value="CAG6563062.1"/>
    <property type="molecule type" value="Transcribed_RNA"/>
</dbReference>
<dbReference type="EMBL" id="HBUE01163985">
    <property type="protein sequence ID" value="CAG6511628.1"/>
    <property type="molecule type" value="Transcribed_RNA"/>
</dbReference>
<evidence type="ECO:0000313" key="1">
    <source>
        <dbReference type="EMBL" id="CAG6511629.1"/>
    </source>
</evidence>
<dbReference type="EMBL" id="HBUE01163986">
    <property type="protein sequence ID" value="CAG6511629.1"/>
    <property type="molecule type" value="Transcribed_RNA"/>
</dbReference>
<dbReference type="EMBL" id="HBUE01269240">
    <property type="protein sequence ID" value="CAG6563063.1"/>
    <property type="molecule type" value="Transcribed_RNA"/>
</dbReference>
<protein>
    <submittedName>
        <fullName evidence="1">(northern house mosquito) hypothetical protein</fullName>
    </submittedName>
</protein>
<organism evidence="1">
    <name type="scientific">Culex pipiens</name>
    <name type="common">House mosquito</name>
    <dbReference type="NCBI Taxonomy" id="7175"/>
    <lineage>
        <taxon>Eukaryota</taxon>
        <taxon>Metazoa</taxon>
        <taxon>Ecdysozoa</taxon>
        <taxon>Arthropoda</taxon>
        <taxon>Hexapoda</taxon>
        <taxon>Insecta</taxon>
        <taxon>Pterygota</taxon>
        <taxon>Neoptera</taxon>
        <taxon>Endopterygota</taxon>
        <taxon>Diptera</taxon>
        <taxon>Nematocera</taxon>
        <taxon>Culicoidea</taxon>
        <taxon>Culicidae</taxon>
        <taxon>Culicinae</taxon>
        <taxon>Culicini</taxon>
        <taxon>Culex</taxon>
        <taxon>Culex</taxon>
    </lineage>
</organism>
<sequence>MDRLRISLNCCVRFVYGLNRYDHVSHLQANLLGCPLDHLYAHRSCIFLHKLINTHSPPALFQKLIPFRGCRLANMIIPRNNTATYASSLFVRGVVNWNMLPTEVKRSRTEVGFHGKCLVFWNSF</sequence>